<dbReference type="EnsemblPlants" id="LPERR04G10450.1">
    <property type="protein sequence ID" value="LPERR04G10450.1"/>
    <property type="gene ID" value="LPERR04G10450"/>
</dbReference>
<dbReference type="PANTHER" id="PTHR34223">
    <property type="entry name" value="OS11G0201299 PROTEIN"/>
    <property type="match status" value="1"/>
</dbReference>
<sequence length="187" mass="20798">MPKRSRAGGGGGGAARLSALPDGFILKILSSTLKKLALYSCIHYTRDPVAISVPCLESLDMEIQYMGYEGGISLCDTASLVKASIAIEYIPEKYQCNILGTLFNVTDLELLGFETMDDLFDKLEALGSFLENAPCLEKLTLDYCMFDVGVEQDIERENITLYHYDLKTFECPKLKLVEIGYEDDVDH</sequence>
<dbReference type="InterPro" id="IPR053197">
    <property type="entry name" value="F-box_SCFL_complex_component"/>
</dbReference>
<dbReference type="Proteomes" id="UP000032180">
    <property type="component" value="Chromosome 4"/>
</dbReference>
<keyword evidence="2" id="KW-1185">Reference proteome</keyword>
<protein>
    <recommendedName>
        <fullName evidence="3">FBD domain-containing protein</fullName>
    </recommendedName>
</protein>
<proteinExistence type="predicted"/>
<accession>A0A0D9W5B5</accession>
<dbReference type="eggNOG" id="ENOG502SVTR">
    <property type="taxonomic scope" value="Eukaryota"/>
</dbReference>
<reference evidence="1 2" key="1">
    <citation type="submission" date="2012-08" db="EMBL/GenBank/DDBJ databases">
        <title>Oryza genome evolution.</title>
        <authorList>
            <person name="Wing R.A."/>
        </authorList>
    </citation>
    <scope>NUCLEOTIDE SEQUENCE</scope>
</reference>
<dbReference type="AlphaFoldDB" id="A0A0D9W5B5"/>
<organism evidence="1 2">
    <name type="scientific">Leersia perrieri</name>
    <dbReference type="NCBI Taxonomy" id="77586"/>
    <lineage>
        <taxon>Eukaryota</taxon>
        <taxon>Viridiplantae</taxon>
        <taxon>Streptophyta</taxon>
        <taxon>Embryophyta</taxon>
        <taxon>Tracheophyta</taxon>
        <taxon>Spermatophyta</taxon>
        <taxon>Magnoliopsida</taxon>
        <taxon>Liliopsida</taxon>
        <taxon>Poales</taxon>
        <taxon>Poaceae</taxon>
        <taxon>BOP clade</taxon>
        <taxon>Oryzoideae</taxon>
        <taxon>Oryzeae</taxon>
        <taxon>Oryzinae</taxon>
        <taxon>Leersia</taxon>
    </lineage>
</organism>
<reference evidence="1" key="3">
    <citation type="submission" date="2015-04" db="UniProtKB">
        <authorList>
            <consortium name="EnsemblPlants"/>
        </authorList>
    </citation>
    <scope>IDENTIFICATION</scope>
</reference>
<evidence type="ECO:0000313" key="1">
    <source>
        <dbReference type="EnsemblPlants" id="LPERR04G10450.1"/>
    </source>
</evidence>
<evidence type="ECO:0000313" key="2">
    <source>
        <dbReference type="Proteomes" id="UP000032180"/>
    </source>
</evidence>
<dbReference type="Gramene" id="LPERR04G10450.1">
    <property type="protein sequence ID" value="LPERR04G10450.1"/>
    <property type="gene ID" value="LPERR04G10450"/>
</dbReference>
<reference evidence="2" key="2">
    <citation type="submission" date="2013-12" db="EMBL/GenBank/DDBJ databases">
        <authorList>
            <person name="Yu Y."/>
            <person name="Lee S."/>
            <person name="de Baynast K."/>
            <person name="Wissotski M."/>
            <person name="Liu L."/>
            <person name="Talag J."/>
            <person name="Goicoechea J."/>
            <person name="Angelova A."/>
            <person name="Jetty R."/>
            <person name="Kudrna D."/>
            <person name="Golser W."/>
            <person name="Rivera L."/>
            <person name="Zhang J."/>
            <person name="Wing R."/>
        </authorList>
    </citation>
    <scope>NUCLEOTIDE SEQUENCE</scope>
</reference>
<dbReference type="SUPFAM" id="SSF52047">
    <property type="entry name" value="RNI-like"/>
    <property type="match status" value="1"/>
</dbReference>
<evidence type="ECO:0008006" key="3">
    <source>
        <dbReference type="Google" id="ProtNLM"/>
    </source>
</evidence>
<name>A0A0D9W5B5_9ORYZ</name>
<dbReference type="PANTHER" id="PTHR34223:SF70">
    <property type="entry name" value="F-BOX DOMAIN-CONTAINING PROTEIN"/>
    <property type="match status" value="1"/>
</dbReference>
<dbReference type="HOGENOM" id="CLU_1449674_0_0_1"/>